<accession>A0ABZ0W7V8</accession>
<keyword evidence="1" id="KW-0805">Transcription regulation</keyword>
<dbReference type="InterPro" id="IPR009057">
    <property type="entry name" value="Homeodomain-like_sf"/>
</dbReference>
<keyword evidence="6" id="KW-1185">Reference proteome</keyword>
<dbReference type="PANTHER" id="PTHR43280">
    <property type="entry name" value="ARAC-FAMILY TRANSCRIPTIONAL REGULATOR"/>
    <property type="match status" value="1"/>
</dbReference>
<dbReference type="EMBL" id="CP139960">
    <property type="protein sequence ID" value="WQD39368.1"/>
    <property type="molecule type" value="Genomic_DNA"/>
</dbReference>
<dbReference type="Gene3D" id="1.10.10.60">
    <property type="entry name" value="Homeodomain-like"/>
    <property type="match status" value="2"/>
</dbReference>
<dbReference type="SUPFAM" id="SSF46689">
    <property type="entry name" value="Homeodomain-like"/>
    <property type="match status" value="2"/>
</dbReference>
<keyword evidence="3" id="KW-0804">Transcription</keyword>
<evidence type="ECO:0000313" key="5">
    <source>
        <dbReference type="EMBL" id="WQD39368.1"/>
    </source>
</evidence>
<evidence type="ECO:0000256" key="1">
    <source>
        <dbReference type="ARBA" id="ARBA00023015"/>
    </source>
</evidence>
<dbReference type="SMART" id="SM00342">
    <property type="entry name" value="HTH_ARAC"/>
    <property type="match status" value="1"/>
</dbReference>
<dbReference type="PANTHER" id="PTHR43280:SF28">
    <property type="entry name" value="HTH-TYPE TRANSCRIPTIONAL ACTIVATOR RHAS"/>
    <property type="match status" value="1"/>
</dbReference>
<proteinExistence type="predicted"/>
<feature type="domain" description="HTH araC/xylS-type" evidence="4">
    <location>
        <begin position="189"/>
        <end position="287"/>
    </location>
</feature>
<name>A0ABZ0W7V8_9BACT</name>
<gene>
    <name evidence="5" type="ORF">U0035_04310</name>
</gene>
<sequence length="290" mass="34328">MARRVLTHNFSLLHVDKVLLNKKWNYKNVISPYIRIYYIDEGEGFISTFEEKLKLEDGYFYIIPSFTLCNLECVTTLSQYFIHCFEESPSGLSLFQNYRKPIKIKAQSIYASSIKQLLKINPNRKIYRSDNPKVYEQNTFYREYQDLNNKQSEAEFMETQGILLQLIAQFISHTNLTTDYTSKIPSTILDTIRYIQINLSSDIRVSHLAQRANLQIDHFSRIFAKHTGERPKEYIQNKRIERAQYLIMTTKKSFSQIADDIGFQNLPYFFRVFKKLTRVTPGEYALKNHF</sequence>
<keyword evidence="2" id="KW-0238">DNA-binding</keyword>
<evidence type="ECO:0000256" key="3">
    <source>
        <dbReference type="ARBA" id="ARBA00023163"/>
    </source>
</evidence>
<dbReference type="Proteomes" id="UP001325680">
    <property type="component" value="Chromosome"/>
</dbReference>
<dbReference type="PROSITE" id="PS01124">
    <property type="entry name" value="HTH_ARAC_FAMILY_2"/>
    <property type="match status" value="1"/>
</dbReference>
<evidence type="ECO:0000259" key="4">
    <source>
        <dbReference type="PROSITE" id="PS01124"/>
    </source>
</evidence>
<dbReference type="RefSeq" id="WP_114788818.1">
    <property type="nucleotide sequence ID" value="NZ_CP139960.1"/>
</dbReference>
<dbReference type="Pfam" id="PF12833">
    <property type="entry name" value="HTH_18"/>
    <property type="match status" value="1"/>
</dbReference>
<organism evidence="5 6">
    <name type="scientific">Niabella yanshanensis</name>
    <dbReference type="NCBI Taxonomy" id="577386"/>
    <lineage>
        <taxon>Bacteria</taxon>
        <taxon>Pseudomonadati</taxon>
        <taxon>Bacteroidota</taxon>
        <taxon>Chitinophagia</taxon>
        <taxon>Chitinophagales</taxon>
        <taxon>Chitinophagaceae</taxon>
        <taxon>Niabella</taxon>
    </lineage>
</organism>
<protein>
    <submittedName>
        <fullName evidence="5">AraC family transcriptional regulator</fullName>
    </submittedName>
</protein>
<dbReference type="InterPro" id="IPR018062">
    <property type="entry name" value="HTH_AraC-typ_CS"/>
</dbReference>
<dbReference type="PROSITE" id="PS00041">
    <property type="entry name" value="HTH_ARAC_FAMILY_1"/>
    <property type="match status" value="1"/>
</dbReference>
<evidence type="ECO:0000313" key="6">
    <source>
        <dbReference type="Proteomes" id="UP001325680"/>
    </source>
</evidence>
<reference evidence="5 6" key="1">
    <citation type="submission" date="2023-12" db="EMBL/GenBank/DDBJ databases">
        <title>Genome sequencing and assembly of bacterial species from a model synthetic community.</title>
        <authorList>
            <person name="Hogle S.L."/>
        </authorList>
    </citation>
    <scope>NUCLEOTIDE SEQUENCE [LARGE SCALE GENOMIC DNA]</scope>
    <source>
        <strain evidence="5 6">HAMBI_3031</strain>
    </source>
</reference>
<evidence type="ECO:0000256" key="2">
    <source>
        <dbReference type="ARBA" id="ARBA00023125"/>
    </source>
</evidence>
<dbReference type="InterPro" id="IPR018060">
    <property type="entry name" value="HTH_AraC"/>
</dbReference>